<evidence type="ECO:0000256" key="10">
    <source>
        <dbReference type="ARBA" id="ARBA00033083"/>
    </source>
</evidence>
<dbReference type="GO" id="GO:0046922">
    <property type="term" value="F:peptide-O-fucosyltransferase activity"/>
    <property type="evidence" value="ECO:0007669"/>
    <property type="project" value="UniProtKB-EC"/>
</dbReference>
<evidence type="ECO:0000256" key="8">
    <source>
        <dbReference type="ARBA" id="ARBA00025803"/>
    </source>
</evidence>
<comment type="catalytic activity">
    <reaction evidence="11">
        <text>L-threonyl-[protein] + GDP-beta-L-fucose = 3-O-(alpha-L-fucosyl)-L-threonyl-[protein] + GDP + H(+)</text>
        <dbReference type="Rhea" id="RHEA:70491"/>
        <dbReference type="Rhea" id="RHEA-COMP:11060"/>
        <dbReference type="Rhea" id="RHEA-COMP:17915"/>
        <dbReference type="ChEBI" id="CHEBI:15378"/>
        <dbReference type="ChEBI" id="CHEBI:30013"/>
        <dbReference type="ChEBI" id="CHEBI:57273"/>
        <dbReference type="ChEBI" id="CHEBI:58189"/>
        <dbReference type="ChEBI" id="CHEBI:189631"/>
        <dbReference type="EC" id="2.4.1.221"/>
    </reaction>
    <physiologicalReaction direction="left-to-right" evidence="11">
        <dbReference type="Rhea" id="RHEA:70492"/>
    </physiologicalReaction>
</comment>
<sequence length="416" mass="46809">MRWLLACAAGLLAACAAGRGARGAEEGGAGLAFTAGGAAQQPVGVARARRYLLYDVNPGEGFNLRRDVYMRVATLLQKLGKAEPWVLVLPPWGRMYHWQSRSLSQQQQQRIPWSAFFNTPSLAAYVPVIEYEEYLKENGGPFIEQVFYLQSYAEGWTEGKWEEKVDVRPCVEKPVYRLDEHGYYRGWFWGYPETRTKNVTCLSVQGMASIMVPLLLRNTSARSVMLDRAENLLHDEYGQKTYWDARRSMVFARPLRAWADEFRAEHLNSTDATDKTFFQEDWRKMRVKVGTATGGPYLAAHLRRKDFLYGHSGDVPSLEAAANTLHRLMKQLKLPRVFIATDADQDGTLLGRRCPRFHSGFTRRGRSSDSTPAARTIASVATQRSTASSLHVGRSSTEPKVAAPHLFHAVSVGSWN</sequence>
<dbReference type="FunFam" id="3.40.50.11340:FF:000002">
    <property type="entry name" value="GDP-fucose protein O-fucosyltransferase 2"/>
    <property type="match status" value="1"/>
</dbReference>
<evidence type="ECO:0000256" key="3">
    <source>
        <dbReference type="ARBA" id="ARBA00012196"/>
    </source>
</evidence>
<evidence type="ECO:0000256" key="7">
    <source>
        <dbReference type="ARBA" id="ARBA00023277"/>
    </source>
</evidence>
<evidence type="ECO:0000256" key="6">
    <source>
        <dbReference type="ARBA" id="ARBA00023253"/>
    </source>
</evidence>
<keyword evidence="4" id="KW-0808">Transferase</keyword>
<dbReference type="Proteomes" id="UP001318040">
    <property type="component" value="Chromosome 10"/>
</dbReference>
<proteinExistence type="inferred from homology"/>
<dbReference type="CDD" id="cd11298">
    <property type="entry name" value="O-FucT-2"/>
    <property type="match status" value="1"/>
</dbReference>
<feature type="chain" id="PRO_5042606483" description="GDP-fucose protein O-fucosyltransferase 2" evidence="14">
    <location>
        <begin position="24"/>
        <end position="416"/>
    </location>
</feature>
<evidence type="ECO:0000256" key="1">
    <source>
        <dbReference type="ARBA" id="ARBA00004240"/>
    </source>
</evidence>
<comment type="similarity">
    <text evidence="8">Belongs to the glycosyltransferase 68 family.</text>
</comment>
<dbReference type="CTD" id="23275"/>
<dbReference type="Gene3D" id="3.40.50.11340">
    <property type="match status" value="1"/>
</dbReference>
<dbReference type="Pfam" id="PF10250">
    <property type="entry name" value="O-FucT"/>
    <property type="match status" value="1"/>
</dbReference>
<organism evidence="15 16">
    <name type="scientific">Petromyzon marinus</name>
    <name type="common">Sea lamprey</name>
    <dbReference type="NCBI Taxonomy" id="7757"/>
    <lineage>
        <taxon>Eukaryota</taxon>
        <taxon>Metazoa</taxon>
        <taxon>Chordata</taxon>
        <taxon>Craniata</taxon>
        <taxon>Vertebrata</taxon>
        <taxon>Cyclostomata</taxon>
        <taxon>Hyperoartia</taxon>
        <taxon>Petromyzontiformes</taxon>
        <taxon>Petromyzontidae</taxon>
        <taxon>Petromyzon</taxon>
    </lineage>
</organism>
<protein>
    <recommendedName>
        <fullName evidence="9">GDP-fucose protein O-fucosyltransferase 2</fullName>
        <ecNumber evidence="3">2.4.1.221</ecNumber>
    </recommendedName>
    <alternativeName>
        <fullName evidence="10">Peptide-O-fucosyltransferase 2</fullName>
    </alternativeName>
</protein>
<gene>
    <name evidence="16" type="primary">POFUT2</name>
</gene>
<evidence type="ECO:0000256" key="5">
    <source>
        <dbReference type="ARBA" id="ARBA00022824"/>
    </source>
</evidence>
<accession>A0AAJ7SXD8</accession>
<dbReference type="Gene3D" id="3.40.50.11350">
    <property type="match status" value="1"/>
</dbReference>
<feature type="signal peptide" evidence="14">
    <location>
        <begin position="1"/>
        <end position="23"/>
    </location>
</feature>
<keyword evidence="15" id="KW-1185">Reference proteome</keyword>
<keyword evidence="14" id="KW-0732">Signal</keyword>
<name>A0AAJ7SXD8_PETMA</name>
<dbReference type="EC" id="2.4.1.221" evidence="3"/>
<evidence type="ECO:0000256" key="2">
    <source>
        <dbReference type="ARBA" id="ARBA00004922"/>
    </source>
</evidence>
<dbReference type="PANTHER" id="PTHR13398">
    <property type="entry name" value="GDP-FUCOSE PROTEIN O-FUCOSYLTRANSFERASE 2"/>
    <property type="match status" value="1"/>
</dbReference>
<evidence type="ECO:0000256" key="9">
    <source>
        <dbReference type="ARBA" id="ARBA00026232"/>
    </source>
</evidence>
<comment type="pathway">
    <text evidence="2">Protein modification; protein glycosylation.</text>
</comment>
<comment type="subcellular location">
    <subcellularLocation>
        <location evidence="1">Endoplasmic reticulum</location>
    </subcellularLocation>
</comment>
<evidence type="ECO:0000313" key="15">
    <source>
        <dbReference type="Proteomes" id="UP001318040"/>
    </source>
</evidence>
<evidence type="ECO:0000256" key="13">
    <source>
        <dbReference type="SAM" id="MobiDB-lite"/>
    </source>
</evidence>
<keyword evidence="5" id="KW-0256">Endoplasmic reticulum</keyword>
<dbReference type="InterPro" id="IPR019378">
    <property type="entry name" value="GDP-Fuc_O-FucTrfase"/>
</dbReference>
<dbReference type="AlphaFoldDB" id="A0AAJ7SXD8"/>
<dbReference type="RefSeq" id="XP_032806999.1">
    <property type="nucleotide sequence ID" value="XM_032951108.1"/>
</dbReference>
<dbReference type="GO" id="GO:0006004">
    <property type="term" value="P:fucose metabolic process"/>
    <property type="evidence" value="ECO:0007669"/>
    <property type="project" value="UniProtKB-KW"/>
</dbReference>
<evidence type="ECO:0000256" key="14">
    <source>
        <dbReference type="SAM" id="SignalP"/>
    </source>
</evidence>
<keyword evidence="7" id="KW-0119">Carbohydrate metabolism</keyword>
<comment type="catalytic activity">
    <reaction evidence="12">
        <text>L-seryl-[protein] + GDP-beta-L-fucose = 3-O-(alpha-L-fucosyl)-L-seryl-[protein] + GDP + H(+)</text>
        <dbReference type="Rhea" id="RHEA:63644"/>
        <dbReference type="Rhea" id="RHEA-COMP:9863"/>
        <dbReference type="Rhea" id="RHEA-COMP:17914"/>
        <dbReference type="ChEBI" id="CHEBI:15378"/>
        <dbReference type="ChEBI" id="CHEBI:29999"/>
        <dbReference type="ChEBI" id="CHEBI:57273"/>
        <dbReference type="ChEBI" id="CHEBI:58189"/>
        <dbReference type="ChEBI" id="CHEBI:189632"/>
        <dbReference type="EC" id="2.4.1.221"/>
    </reaction>
    <physiologicalReaction direction="left-to-right" evidence="12">
        <dbReference type="Rhea" id="RHEA:63645"/>
    </physiologicalReaction>
</comment>
<dbReference type="PANTHER" id="PTHR13398:SF0">
    <property type="entry name" value="GDP-FUCOSE PROTEIN O-FUCOSYLTRANSFERASE 2"/>
    <property type="match status" value="1"/>
</dbReference>
<evidence type="ECO:0000256" key="4">
    <source>
        <dbReference type="ARBA" id="ARBA00022679"/>
    </source>
</evidence>
<feature type="region of interest" description="Disordered" evidence="13">
    <location>
        <begin position="360"/>
        <end position="398"/>
    </location>
</feature>
<evidence type="ECO:0000256" key="12">
    <source>
        <dbReference type="ARBA" id="ARBA00048647"/>
    </source>
</evidence>
<reference evidence="16" key="1">
    <citation type="submission" date="2025-08" db="UniProtKB">
        <authorList>
            <consortium name="RefSeq"/>
        </authorList>
    </citation>
    <scope>IDENTIFICATION</scope>
    <source>
        <tissue evidence="16">Sperm</tissue>
    </source>
</reference>
<evidence type="ECO:0000313" key="16">
    <source>
        <dbReference type="RefSeq" id="XP_032806999.1"/>
    </source>
</evidence>
<keyword evidence="6" id="KW-0294">Fucose metabolism</keyword>
<dbReference type="GO" id="GO:0005783">
    <property type="term" value="C:endoplasmic reticulum"/>
    <property type="evidence" value="ECO:0007669"/>
    <property type="project" value="UniProtKB-SubCell"/>
</dbReference>
<dbReference type="InterPro" id="IPR045130">
    <property type="entry name" value="OFUT2-like"/>
</dbReference>
<dbReference type="PROSITE" id="PS51257">
    <property type="entry name" value="PROKAR_LIPOPROTEIN"/>
    <property type="match status" value="1"/>
</dbReference>
<feature type="compositionally biased region" description="Polar residues" evidence="13">
    <location>
        <begin position="368"/>
        <end position="398"/>
    </location>
</feature>
<evidence type="ECO:0000256" key="11">
    <source>
        <dbReference type="ARBA" id="ARBA00047273"/>
    </source>
</evidence>